<evidence type="ECO:0000313" key="1">
    <source>
        <dbReference type="EMBL" id="MPM71564.1"/>
    </source>
</evidence>
<organism evidence="1">
    <name type="scientific">bioreactor metagenome</name>
    <dbReference type="NCBI Taxonomy" id="1076179"/>
    <lineage>
        <taxon>unclassified sequences</taxon>
        <taxon>metagenomes</taxon>
        <taxon>ecological metagenomes</taxon>
    </lineage>
</organism>
<dbReference type="EMBL" id="VSSQ01024192">
    <property type="protein sequence ID" value="MPM71564.1"/>
    <property type="molecule type" value="Genomic_DNA"/>
</dbReference>
<proteinExistence type="predicted"/>
<accession>A0A645C8Z4</accession>
<comment type="caution">
    <text evidence="1">The sequence shown here is derived from an EMBL/GenBank/DDBJ whole genome shotgun (WGS) entry which is preliminary data.</text>
</comment>
<dbReference type="AlphaFoldDB" id="A0A645C8Z4"/>
<gene>
    <name evidence="1" type="ORF">SDC9_118532</name>
</gene>
<protein>
    <submittedName>
        <fullName evidence="1">Uncharacterized protein</fullName>
    </submittedName>
</protein>
<name>A0A645C8Z4_9ZZZZ</name>
<sequence length="70" mass="7762">MLQLRIHRKVDMIAAGAQLVFQGSAVCFGIQQISLHQQVGHHIPHAIFHKIRHFIKLVVGGLLNNGYGVV</sequence>
<reference evidence="1" key="1">
    <citation type="submission" date="2019-08" db="EMBL/GenBank/DDBJ databases">
        <authorList>
            <person name="Kucharzyk K."/>
            <person name="Murdoch R.W."/>
            <person name="Higgins S."/>
            <person name="Loffler F."/>
        </authorList>
    </citation>
    <scope>NUCLEOTIDE SEQUENCE</scope>
</reference>